<evidence type="ECO:0000259" key="1">
    <source>
        <dbReference type="PROSITE" id="PS51186"/>
    </source>
</evidence>
<comment type="caution">
    <text evidence="2">The sequence shown here is derived from an EMBL/GenBank/DDBJ whole genome shotgun (WGS) entry which is preliminary data.</text>
</comment>
<protein>
    <submittedName>
        <fullName evidence="2">Ribosomal protein S18 acetylase RimI-like enzyme</fullName>
    </submittedName>
</protein>
<dbReference type="CDD" id="cd04301">
    <property type="entry name" value="NAT_SF"/>
    <property type="match status" value="1"/>
</dbReference>
<dbReference type="Proteomes" id="UP000539111">
    <property type="component" value="Unassembled WGS sequence"/>
</dbReference>
<dbReference type="RefSeq" id="WP_179425127.1">
    <property type="nucleotide sequence ID" value="NZ_JACBZP010000001.1"/>
</dbReference>
<gene>
    <name evidence="2" type="ORF">BJY26_000330</name>
</gene>
<dbReference type="GO" id="GO:0016747">
    <property type="term" value="F:acyltransferase activity, transferring groups other than amino-acyl groups"/>
    <property type="evidence" value="ECO:0007669"/>
    <property type="project" value="InterPro"/>
</dbReference>
<sequence length="171" mass="19063">MNGLRDIGQVRKQSAVFNIRGASRSDLTGLLEVQRQAGRSTSSRFCDAISQSISDPSLRFVVAKSDDVLVGWAKTKHFEDPDKAAPAGHYLMGVTVAPNFRRMGVASALVKTRLDWIRQRDNLAYYFTNVSNEASIALHRNPDFYEFARGPQFRSIPFDGEHGILSCANLR</sequence>
<dbReference type="GO" id="GO:0005840">
    <property type="term" value="C:ribosome"/>
    <property type="evidence" value="ECO:0007669"/>
    <property type="project" value="UniProtKB-KW"/>
</dbReference>
<dbReference type="InterPro" id="IPR000182">
    <property type="entry name" value="GNAT_dom"/>
</dbReference>
<feature type="domain" description="N-acetyltransferase" evidence="1">
    <location>
        <begin position="17"/>
        <end position="171"/>
    </location>
</feature>
<evidence type="ECO:0000313" key="2">
    <source>
        <dbReference type="EMBL" id="NYI66024.1"/>
    </source>
</evidence>
<dbReference type="SUPFAM" id="SSF55729">
    <property type="entry name" value="Acyl-CoA N-acyltransferases (Nat)"/>
    <property type="match status" value="1"/>
</dbReference>
<dbReference type="PANTHER" id="PTHR43072">
    <property type="entry name" value="N-ACETYLTRANSFERASE"/>
    <property type="match status" value="1"/>
</dbReference>
<evidence type="ECO:0000313" key="3">
    <source>
        <dbReference type="Proteomes" id="UP000539111"/>
    </source>
</evidence>
<dbReference type="AlphaFoldDB" id="A0A7Z0CZ86"/>
<keyword evidence="2" id="KW-0687">Ribonucleoprotein</keyword>
<accession>A0A7Z0CZ86</accession>
<organism evidence="2 3">
    <name type="scientific">Spelaeicoccus albus</name>
    <dbReference type="NCBI Taxonomy" id="1280376"/>
    <lineage>
        <taxon>Bacteria</taxon>
        <taxon>Bacillati</taxon>
        <taxon>Actinomycetota</taxon>
        <taxon>Actinomycetes</taxon>
        <taxon>Micrococcales</taxon>
        <taxon>Brevibacteriaceae</taxon>
        <taxon>Spelaeicoccus</taxon>
    </lineage>
</organism>
<dbReference type="Gene3D" id="3.40.630.30">
    <property type="match status" value="1"/>
</dbReference>
<keyword evidence="3" id="KW-1185">Reference proteome</keyword>
<proteinExistence type="predicted"/>
<dbReference type="EMBL" id="JACBZP010000001">
    <property type="protein sequence ID" value="NYI66024.1"/>
    <property type="molecule type" value="Genomic_DNA"/>
</dbReference>
<dbReference type="InterPro" id="IPR016181">
    <property type="entry name" value="Acyl_CoA_acyltransferase"/>
</dbReference>
<keyword evidence="2" id="KW-0689">Ribosomal protein</keyword>
<name>A0A7Z0CZ86_9MICO</name>
<dbReference type="PROSITE" id="PS51186">
    <property type="entry name" value="GNAT"/>
    <property type="match status" value="1"/>
</dbReference>
<reference evidence="2 3" key="1">
    <citation type="submission" date="2020-07" db="EMBL/GenBank/DDBJ databases">
        <title>Sequencing the genomes of 1000 actinobacteria strains.</title>
        <authorList>
            <person name="Klenk H.-P."/>
        </authorList>
    </citation>
    <scope>NUCLEOTIDE SEQUENCE [LARGE SCALE GENOMIC DNA]</scope>
    <source>
        <strain evidence="2 3">DSM 26341</strain>
    </source>
</reference>
<dbReference type="PANTHER" id="PTHR43072:SF60">
    <property type="entry name" value="L-2,4-DIAMINOBUTYRIC ACID ACETYLTRANSFERASE"/>
    <property type="match status" value="1"/>
</dbReference>
<dbReference type="Pfam" id="PF00583">
    <property type="entry name" value="Acetyltransf_1"/>
    <property type="match status" value="1"/>
</dbReference>